<dbReference type="PANTHER" id="PTHR21089">
    <property type="entry name" value="SHIKIMATE DEHYDROGENASE"/>
    <property type="match status" value="1"/>
</dbReference>
<feature type="domain" description="Shikimate dehydrogenase substrate binding N-terminal" evidence="10">
    <location>
        <begin position="12"/>
        <end position="92"/>
    </location>
</feature>
<dbReference type="Pfam" id="PF18317">
    <property type="entry name" value="SDH_C"/>
    <property type="match status" value="1"/>
</dbReference>
<dbReference type="NCBIfam" id="NF001319">
    <property type="entry name" value="PRK00258.3-3"/>
    <property type="match status" value="1"/>
</dbReference>
<evidence type="ECO:0000259" key="9">
    <source>
        <dbReference type="Pfam" id="PF01488"/>
    </source>
</evidence>
<feature type="binding site" evidence="8">
    <location>
        <position position="216"/>
    </location>
    <ligand>
        <name>NADP(+)</name>
        <dbReference type="ChEBI" id="CHEBI:58349"/>
    </ligand>
</feature>
<feature type="domain" description="SDH C-terminal" evidence="11">
    <location>
        <begin position="239"/>
        <end position="268"/>
    </location>
</feature>
<evidence type="ECO:0000256" key="3">
    <source>
        <dbReference type="ARBA" id="ARBA00022605"/>
    </source>
</evidence>
<name>A0A2G6KIT0_9BACT</name>
<comment type="caution">
    <text evidence="8">Lacks conserved residue(s) required for the propagation of feature annotation.</text>
</comment>
<dbReference type="EC" id="1.1.1.25" evidence="2 8"/>
<feature type="domain" description="Quinate/shikimate 5-dehydrogenase/glutamyl-tRNA reductase" evidence="9">
    <location>
        <begin position="118"/>
        <end position="190"/>
    </location>
</feature>
<keyword evidence="3 8" id="KW-0028">Amino-acid biosynthesis</keyword>
<dbReference type="HAMAP" id="MF_00222">
    <property type="entry name" value="Shikimate_DH_AroE"/>
    <property type="match status" value="1"/>
</dbReference>
<dbReference type="InterPro" id="IPR036291">
    <property type="entry name" value="NAD(P)-bd_dom_sf"/>
</dbReference>
<sequence>MLANAKTTLCGIIGKPVDHSMSPAIHNAAFEKLGLNYAYLAFNVDDVKGAIRGMRALHIRGLSVTMPHKREVMHYLDWIDPVAERIGAVNTVVNDNGCLKGYNTDWVGFVRSLEAQTPIQDKKIVILGAGGAARAIAFGLKEKGGNMTILNREQEIDMAKSLTGELDCAWGLLSQRDIVTDADIVVNATLLGMPPHDDKTAVENAWLRPEQVIYDVVYNPMETRLLREAKVRGCRVVPGYEMLLLQGVAQFEYWTGETAPVELMRTTLVERLTGKK</sequence>
<feature type="binding site" evidence="8">
    <location>
        <position position="90"/>
    </location>
    <ligand>
        <name>shikimate</name>
        <dbReference type="ChEBI" id="CHEBI:36208"/>
    </ligand>
</feature>
<feature type="binding site" evidence="8">
    <location>
        <begin position="20"/>
        <end position="22"/>
    </location>
    <ligand>
        <name>shikimate</name>
        <dbReference type="ChEBI" id="CHEBI:36208"/>
    </ligand>
</feature>
<keyword evidence="4 8" id="KW-0521">NADP</keyword>
<dbReference type="InterPro" id="IPR006151">
    <property type="entry name" value="Shikm_DH/Glu-tRNA_Rdtase"/>
</dbReference>
<evidence type="ECO:0000259" key="11">
    <source>
        <dbReference type="Pfam" id="PF18317"/>
    </source>
</evidence>
<dbReference type="UniPathway" id="UPA00053">
    <property type="reaction ID" value="UER00087"/>
</dbReference>
<dbReference type="Pfam" id="PF08501">
    <property type="entry name" value="Shikimate_dh_N"/>
    <property type="match status" value="1"/>
</dbReference>
<dbReference type="CDD" id="cd01065">
    <property type="entry name" value="NAD_bind_Shikimate_DH"/>
    <property type="match status" value="1"/>
</dbReference>
<evidence type="ECO:0000256" key="2">
    <source>
        <dbReference type="ARBA" id="ARBA00012962"/>
    </source>
</evidence>
<feature type="binding site" evidence="8">
    <location>
        <begin position="128"/>
        <end position="132"/>
    </location>
    <ligand>
        <name>NADP(+)</name>
        <dbReference type="ChEBI" id="CHEBI:58349"/>
    </ligand>
</feature>
<evidence type="ECO:0000256" key="6">
    <source>
        <dbReference type="ARBA" id="ARBA00023141"/>
    </source>
</evidence>
<dbReference type="Proteomes" id="UP000230821">
    <property type="component" value="Unassembled WGS sequence"/>
</dbReference>
<feature type="binding site" evidence="8">
    <location>
        <position position="65"/>
    </location>
    <ligand>
        <name>shikimate</name>
        <dbReference type="ChEBI" id="CHEBI:36208"/>
    </ligand>
</feature>
<feature type="binding site" evidence="8">
    <location>
        <position position="218"/>
    </location>
    <ligand>
        <name>shikimate</name>
        <dbReference type="ChEBI" id="CHEBI:36208"/>
    </ligand>
</feature>
<keyword evidence="6 8" id="KW-0057">Aromatic amino acid biosynthesis</keyword>
<dbReference type="PANTHER" id="PTHR21089:SF1">
    <property type="entry name" value="BIFUNCTIONAL 3-DEHYDROQUINATE DEHYDRATASE_SHIKIMATE DEHYDROGENASE, CHLOROPLASTIC"/>
    <property type="match status" value="1"/>
</dbReference>
<feature type="active site" description="Proton acceptor" evidence="8">
    <location>
        <position position="69"/>
    </location>
</feature>
<evidence type="ECO:0000256" key="8">
    <source>
        <dbReference type="HAMAP-Rule" id="MF_00222"/>
    </source>
</evidence>
<evidence type="ECO:0000259" key="10">
    <source>
        <dbReference type="Pfam" id="PF08501"/>
    </source>
</evidence>
<comment type="function">
    <text evidence="8">Involved in the biosynthesis of the chorismate, which leads to the biosynthesis of aromatic amino acids. Catalyzes the reversible NADPH linked reduction of 3-dehydroshikimate (DHSA) to yield shikimate (SA).</text>
</comment>
<comment type="similarity">
    <text evidence="8">Belongs to the shikimate dehydrogenase family.</text>
</comment>
<gene>
    <name evidence="8" type="primary">aroE</name>
    <name evidence="12" type="ORF">CSA56_04905</name>
</gene>
<dbReference type="NCBIfam" id="TIGR00507">
    <property type="entry name" value="aroE"/>
    <property type="match status" value="1"/>
</dbReference>
<dbReference type="AlphaFoldDB" id="A0A2G6KIT0"/>
<dbReference type="InterPro" id="IPR022893">
    <property type="entry name" value="Shikimate_DH_fam"/>
</dbReference>
<dbReference type="SUPFAM" id="SSF53223">
    <property type="entry name" value="Aminoacid dehydrogenase-like, N-terminal domain"/>
    <property type="match status" value="1"/>
</dbReference>
<dbReference type="InterPro" id="IPR013708">
    <property type="entry name" value="Shikimate_DH-bd_N"/>
</dbReference>
<accession>A0A2G6KIT0</accession>
<dbReference type="GO" id="GO:0009073">
    <property type="term" value="P:aromatic amino acid family biosynthetic process"/>
    <property type="evidence" value="ECO:0007669"/>
    <property type="project" value="UniProtKB-KW"/>
</dbReference>
<dbReference type="GO" id="GO:0009423">
    <property type="term" value="P:chorismate biosynthetic process"/>
    <property type="evidence" value="ECO:0007669"/>
    <property type="project" value="UniProtKB-UniRule"/>
</dbReference>
<dbReference type="InterPro" id="IPR011342">
    <property type="entry name" value="Shikimate_DH"/>
</dbReference>
<protein>
    <recommendedName>
        <fullName evidence="2 8">Shikimate dehydrogenase (NADP(+))</fullName>
        <shortName evidence="8">SDH</shortName>
        <ecNumber evidence="2 8">1.1.1.25</ecNumber>
    </recommendedName>
</protein>
<dbReference type="GO" id="GO:0008652">
    <property type="term" value="P:amino acid biosynthetic process"/>
    <property type="evidence" value="ECO:0007669"/>
    <property type="project" value="UniProtKB-KW"/>
</dbReference>
<evidence type="ECO:0000256" key="1">
    <source>
        <dbReference type="ARBA" id="ARBA00004871"/>
    </source>
</evidence>
<feature type="binding site" evidence="8">
    <location>
        <position position="105"/>
    </location>
    <ligand>
        <name>shikimate</name>
        <dbReference type="ChEBI" id="CHEBI:36208"/>
    </ligand>
</feature>
<dbReference type="Gene3D" id="3.40.50.720">
    <property type="entry name" value="NAD(P)-binding Rossmann-like Domain"/>
    <property type="match status" value="1"/>
</dbReference>
<dbReference type="Pfam" id="PF01488">
    <property type="entry name" value="Shikimate_DH"/>
    <property type="match status" value="1"/>
</dbReference>
<dbReference type="FunFam" id="3.40.50.10860:FF:000004">
    <property type="entry name" value="Quinate/shikimate dehydrogenase"/>
    <property type="match status" value="1"/>
</dbReference>
<reference evidence="12 13" key="1">
    <citation type="submission" date="2017-10" db="EMBL/GenBank/DDBJ databases">
        <title>Novel microbial diversity and functional potential in the marine mammal oral microbiome.</title>
        <authorList>
            <person name="Dudek N.K."/>
            <person name="Sun C.L."/>
            <person name="Burstein D."/>
            <person name="Kantor R.S."/>
            <person name="Aliaga Goltsman D.S."/>
            <person name="Bik E.M."/>
            <person name="Thomas B.C."/>
            <person name="Banfield J.F."/>
            <person name="Relman D.A."/>
        </authorList>
    </citation>
    <scope>NUCLEOTIDE SEQUENCE [LARGE SCALE GENOMIC DNA]</scope>
    <source>
        <strain evidence="12">DOLJORAL78_47_16</strain>
    </source>
</reference>
<dbReference type="GO" id="GO:0004764">
    <property type="term" value="F:shikimate 3-dehydrogenase (NADP+) activity"/>
    <property type="evidence" value="ECO:0007669"/>
    <property type="project" value="UniProtKB-UniRule"/>
</dbReference>
<dbReference type="InterPro" id="IPR041121">
    <property type="entry name" value="SDH_C"/>
</dbReference>
<evidence type="ECO:0000256" key="4">
    <source>
        <dbReference type="ARBA" id="ARBA00022857"/>
    </source>
</evidence>
<evidence type="ECO:0000313" key="13">
    <source>
        <dbReference type="Proteomes" id="UP000230821"/>
    </source>
</evidence>
<feature type="binding site" evidence="8">
    <location>
        <position position="246"/>
    </location>
    <ligand>
        <name>shikimate</name>
        <dbReference type="ChEBI" id="CHEBI:36208"/>
    </ligand>
</feature>
<evidence type="ECO:0000313" key="12">
    <source>
        <dbReference type="EMBL" id="PIE35280.1"/>
    </source>
</evidence>
<keyword evidence="5 8" id="KW-0560">Oxidoreductase</keyword>
<organism evidence="12 13">
    <name type="scientific">candidate division KSB3 bacterium</name>
    <dbReference type="NCBI Taxonomy" id="2044937"/>
    <lineage>
        <taxon>Bacteria</taxon>
        <taxon>candidate division KSB3</taxon>
    </lineage>
</organism>
<evidence type="ECO:0000256" key="5">
    <source>
        <dbReference type="ARBA" id="ARBA00023002"/>
    </source>
</evidence>
<feature type="binding site" evidence="8">
    <location>
        <position position="239"/>
    </location>
    <ligand>
        <name>NADP(+)</name>
        <dbReference type="ChEBI" id="CHEBI:58349"/>
    </ligand>
</feature>
<comment type="caution">
    <text evidence="12">The sequence shown here is derived from an EMBL/GenBank/DDBJ whole genome shotgun (WGS) entry which is preliminary data.</text>
</comment>
<dbReference type="SUPFAM" id="SSF51735">
    <property type="entry name" value="NAD(P)-binding Rossmann-fold domains"/>
    <property type="match status" value="1"/>
</dbReference>
<proteinExistence type="inferred from homology"/>
<comment type="pathway">
    <text evidence="1 8">Metabolic intermediate biosynthesis; chorismate biosynthesis; chorismate from D-erythrose 4-phosphate and phosphoenolpyruvate: step 4/7.</text>
</comment>
<dbReference type="Gene3D" id="3.40.50.10860">
    <property type="entry name" value="Leucine Dehydrogenase, chain A, domain 1"/>
    <property type="match status" value="1"/>
</dbReference>
<dbReference type="GO" id="GO:0019632">
    <property type="term" value="P:shikimate metabolic process"/>
    <property type="evidence" value="ECO:0007669"/>
    <property type="project" value="InterPro"/>
</dbReference>
<comment type="catalytic activity">
    <reaction evidence="7 8">
        <text>shikimate + NADP(+) = 3-dehydroshikimate + NADPH + H(+)</text>
        <dbReference type="Rhea" id="RHEA:17737"/>
        <dbReference type="ChEBI" id="CHEBI:15378"/>
        <dbReference type="ChEBI" id="CHEBI:16630"/>
        <dbReference type="ChEBI" id="CHEBI:36208"/>
        <dbReference type="ChEBI" id="CHEBI:57783"/>
        <dbReference type="ChEBI" id="CHEBI:58349"/>
        <dbReference type="EC" id="1.1.1.25"/>
    </reaction>
</comment>
<dbReference type="InterPro" id="IPR046346">
    <property type="entry name" value="Aminoacid_DH-like_N_sf"/>
</dbReference>
<evidence type="ECO:0000256" key="7">
    <source>
        <dbReference type="ARBA" id="ARBA00049442"/>
    </source>
</evidence>
<comment type="subunit">
    <text evidence="8">Homodimer.</text>
</comment>
<dbReference type="EMBL" id="PDSK01000049">
    <property type="protein sequence ID" value="PIE35280.1"/>
    <property type="molecule type" value="Genomic_DNA"/>
</dbReference>
<dbReference type="GO" id="GO:0050661">
    <property type="term" value="F:NADP binding"/>
    <property type="evidence" value="ECO:0007669"/>
    <property type="project" value="InterPro"/>
</dbReference>